<evidence type="ECO:0000256" key="5">
    <source>
        <dbReference type="RuleBase" id="RU003345"/>
    </source>
</evidence>
<dbReference type="InterPro" id="IPR016163">
    <property type="entry name" value="Ald_DH_C"/>
</dbReference>
<dbReference type="InterPro" id="IPR016162">
    <property type="entry name" value="Ald_DH_N"/>
</dbReference>
<protein>
    <recommendedName>
        <fullName evidence="6">Aldehyde dehydrogenase domain-containing protein</fullName>
    </recommendedName>
</protein>
<dbReference type="GO" id="GO:0009450">
    <property type="term" value="P:gamma-aminobutyric acid catabolic process"/>
    <property type="evidence" value="ECO:0007669"/>
    <property type="project" value="TreeGrafter"/>
</dbReference>
<organism evidence="7 8">
    <name type="scientific">Ophiocordyceps australis</name>
    <dbReference type="NCBI Taxonomy" id="1399860"/>
    <lineage>
        <taxon>Eukaryota</taxon>
        <taxon>Fungi</taxon>
        <taxon>Dikarya</taxon>
        <taxon>Ascomycota</taxon>
        <taxon>Pezizomycotina</taxon>
        <taxon>Sordariomycetes</taxon>
        <taxon>Hypocreomycetidae</taxon>
        <taxon>Hypocreales</taxon>
        <taxon>Ophiocordycipitaceae</taxon>
        <taxon>Ophiocordyceps</taxon>
    </lineage>
</organism>
<dbReference type="Gene3D" id="3.40.309.10">
    <property type="entry name" value="Aldehyde Dehydrogenase, Chain A, domain 2"/>
    <property type="match status" value="1"/>
</dbReference>
<evidence type="ECO:0000313" key="8">
    <source>
        <dbReference type="Proteomes" id="UP000224854"/>
    </source>
</evidence>
<evidence type="ECO:0000313" key="7">
    <source>
        <dbReference type="EMBL" id="PHH73114.1"/>
    </source>
</evidence>
<keyword evidence="3 5" id="KW-0560">Oxidoreductase</keyword>
<dbReference type="GO" id="GO:0004777">
    <property type="term" value="F:succinate-semialdehyde dehydrogenase (NAD+) activity"/>
    <property type="evidence" value="ECO:0007669"/>
    <property type="project" value="TreeGrafter"/>
</dbReference>
<evidence type="ECO:0000256" key="4">
    <source>
        <dbReference type="PROSITE-ProRule" id="PRU10007"/>
    </source>
</evidence>
<dbReference type="FunFam" id="3.40.605.10:FF:000012">
    <property type="entry name" value="NAD-dependent succinate-semialdehyde dehydrogenase"/>
    <property type="match status" value="1"/>
</dbReference>
<reference evidence="7 8" key="1">
    <citation type="submission" date="2017-06" db="EMBL/GenBank/DDBJ databases">
        <title>Ant-infecting Ophiocordyceps genomes reveal a high diversity of potential behavioral manipulation genes and a possible major role for enterotoxins.</title>
        <authorList>
            <person name="De Bekker C."/>
            <person name="Evans H.C."/>
            <person name="Brachmann A."/>
            <person name="Hughes D.P."/>
        </authorList>
    </citation>
    <scope>NUCLEOTIDE SEQUENCE [LARGE SCALE GENOMIC DNA]</scope>
    <source>
        <strain evidence="7 8">1348a</strain>
    </source>
</reference>
<comment type="caution">
    <text evidence="7">The sequence shown here is derived from an EMBL/GenBank/DDBJ whole genome shotgun (WGS) entry which is preliminary data.</text>
</comment>
<proteinExistence type="inferred from homology"/>
<name>A0A2C5Z1A1_9HYPO</name>
<dbReference type="EMBL" id="NJEU01000530">
    <property type="protein sequence ID" value="PHH73114.1"/>
    <property type="molecule type" value="Genomic_DNA"/>
</dbReference>
<accession>A0A2C5Z1A1</accession>
<evidence type="ECO:0000256" key="1">
    <source>
        <dbReference type="ARBA" id="ARBA00009986"/>
    </source>
</evidence>
<dbReference type="CDD" id="cd07105">
    <property type="entry name" value="ALDH_SaliADH"/>
    <property type="match status" value="1"/>
</dbReference>
<dbReference type="AlphaFoldDB" id="A0A2C5Z1A1"/>
<dbReference type="PANTHER" id="PTHR43353:SF6">
    <property type="entry name" value="CYTOPLASMIC ALDEHYDE DEHYDROGENASE (EUROFUNG)"/>
    <property type="match status" value="1"/>
</dbReference>
<dbReference type="InterPro" id="IPR050740">
    <property type="entry name" value="Aldehyde_DH_Superfamily"/>
</dbReference>
<gene>
    <name evidence="7" type="ORF">CDD82_5658</name>
</gene>
<keyword evidence="8" id="KW-1185">Reference proteome</keyword>
<evidence type="ECO:0000259" key="6">
    <source>
        <dbReference type="Pfam" id="PF00171"/>
    </source>
</evidence>
<dbReference type="InterPro" id="IPR029510">
    <property type="entry name" value="Ald_DH_CS_GLU"/>
</dbReference>
<evidence type="ECO:0000256" key="3">
    <source>
        <dbReference type="ARBA" id="ARBA00023002"/>
    </source>
</evidence>
<dbReference type="Pfam" id="PF00171">
    <property type="entry name" value="Aldedh"/>
    <property type="match status" value="1"/>
</dbReference>
<comment type="similarity">
    <text evidence="1 5">Belongs to the aldehyde dehydrogenase family.</text>
</comment>
<dbReference type="SUPFAM" id="SSF53720">
    <property type="entry name" value="ALDH-like"/>
    <property type="match status" value="1"/>
</dbReference>
<dbReference type="Gene3D" id="3.40.605.10">
    <property type="entry name" value="Aldehyde Dehydrogenase, Chain A, domain 1"/>
    <property type="match status" value="1"/>
</dbReference>
<keyword evidence="2" id="KW-0521">NADP</keyword>
<dbReference type="Proteomes" id="UP000224854">
    <property type="component" value="Unassembled WGS sequence"/>
</dbReference>
<dbReference type="PANTHER" id="PTHR43353">
    <property type="entry name" value="SUCCINATE-SEMIALDEHYDE DEHYDROGENASE, MITOCHONDRIAL"/>
    <property type="match status" value="1"/>
</dbReference>
<evidence type="ECO:0000256" key="2">
    <source>
        <dbReference type="ARBA" id="ARBA00022857"/>
    </source>
</evidence>
<dbReference type="OrthoDB" id="310895at2759"/>
<dbReference type="InterPro" id="IPR016161">
    <property type="entry name" value="Ald_DH/histidinol_DH"/>
</dbReference>
<dbReference type="InterPro" id="IPR015590">
    <property type="entry name" value="Aldehyde_DH_dom"/>
</dbReference>
<feature type="active site" evidence="4">
    <location>
        <position position="251"/>
    </location>
</feature>
<feature type="domain" description="Aldehyde dehydrogenase" evidence="6">
    <location>
        <begin position="19"/>
        <end position="471"/>
    </location>
</feature>
<sequence length="475" mass="50306">MPSFTVPLFIDGQELRPRHTFDVVSPATGNVVHSCSAASVAHADAAVDAAARAFTTWRKSSPTQRRDVLLAAAHLLHARRHHVAQCIMDETGASAHWCHFNISFALDTLKDTAGSIPTLHGSFPALTDPQTSAIVAREPYGVVLAIAPWNAPIILGTRSIVSPLAAGNTVVFKATELAPRTMWALVSVLQDAGLPKGVLNMIVHDTQSAAAVTSAVIANPNVKKINFTGSTAVGRIIAALAGKHLKPLVLELGGKAAALVCEDANLQLAAEQCAIGALLNSGQVCMSTERILVSKSIKKQFVDLLKACVEHKFCSDSDPPVLINAVAAEKTQALVADALDKGASLVLGSPESWEAGSTKMKPLIIDEVTPDMDLYTLESFGPCVSIITVDSEEHAVQIANQSEYGLSAAVFTQDLARGLRLARDIETGAVHINSMTVHDETALPHGGVKSSGFGRFNTARGLDEWVKTKTITFQN</sequence>
<dbReference type="PROSITE" id="PS00687">
    <property type="entry name" value="ALDEHYDE_DEHYDR_GLU"/>
    <property type="match status" value="1"/>
</dbReference>